<sequence length="180" mass="19606">MIELGAIRKRWKTLQGSNPDREEDKGNAHLLLATCVCEDSEAKEKMESGPRKLGKDATRKDVGEVVDDQNDNDNEPEWSDPDDYDDPKYAQARRILSYPRSLSWKICCQIEGGCSLAIVKQLLVVIVGSSIADGRDETKSASQMEPLSAPPKLTPGGGATCACSGLLHSRCSLNHLVGVH</sequence>
<evidence type="ECO:0000313" key="2">
    <source>
        <dbReference type="Proteomes" id="UP001062846"/>
    </source>
</evidence>
<dbReference type="Proteomes" id="UP001062846">
    <property type="component" value="Chromosome 7"/>
</dbReference>
<dbReference type="EMBL" id="CM046394">
    <property type="protein sequence ID" value="KAI8548852.1"/>
    <property type="molecule type" value="Genomic_DNA"/>
</dbReference>
<name>A0ACC0N7Y8_RHOML</name>
<gene>
    <name evidence="1" type="ORF">RHMOL_Rhmol07G0306200</name>
</gene>
<reference evidence="1" key="1">
    <citation type="submission" date="2022-02" db="EMBL/GenBank/DDBJ databases">
        <title>Plant Genome Project.</title>
        <authorList>
            <person name="Zhang R.-G."/>
        </authorList>
    </citation>
    <scope>NUCLEOTIDE SEQUENCE</scope>
    <source>
        <strain evidence="1">AT1</strain>
    </source>
</reference>
<accession>A0ACC0N7Y8</accession>
<comment type="caution">
    <text evidence="1">The sequence shown here is derived from an EMBL/GenBank/DDBJ whole genome shotgun (WGS) entry which is preliminary data.</text>
</comment>
<evidence type="ECO:0000313" key="1">
    <source>
        <dbReference type="EMBL" id="KAI8548852.1"/>
    </source>
</evidence>
<organism evidence="1 2">
    <name type="scientific">Rhododendron molle</name>
    <name type="common">Chinese azalea</name>
    <name type="synonym">Azalea mollis</name>
    <dbReference type="NCBI Taxonomy" id="49168"/>
    <lineage>
        <taxon>Eukaryota</taxon>
        <taxon>Viridiplantae</taxon>
        <taxon>Streptophyta</taxon>
        <taxon>Embryophyta</taxon>
        <taxon>Tracheophyta</taxon>
        <taxon>Spermatophyta</taxon>
        <taxon>Magnoliopsida</taxon>
        <taxon>eudicotyledons</taxon>
        <taxon>Gunneridae</taxon>
        <taxon>Pentapetalae</taxon>
        <taxon>asterids</taxon>
        <taxon>Ericales</taxon>
        <taxon>Ericaceae</taxon>
        <taxon>Ericoideae</taxon>
        <taxon>Rhodoreae</taxon>
        <taxon>Rhododendron</taxon>
    </lineage>
</organism>
<protein>
    <submittedName>
        <fullName evidence="1">Uncharacterized protein</fullName>
    </submittedName>
</protein>
<keyword evidence="2" id="KW-1185">Reference proteome</keyword>
<proteinExistence type="predicted"/>